<dbReference type="EMBL" id="CATOUU010000302">
    <property type="protein sequence ID" value="CAI9924012.1"/>
    <property type="molecule type" value="Genomic_DNA"/>
</dbReference>
<comment type="caution">
    <text evidence="2">The sequence shown here is derived from an EMBL/GenBank/DDBJ whole genome shotgun (WGS) entry which is preliminary data.</text>
</comment>
<reference evidence="2" key="1">
    <citation type="submission" date="2023-06" db="EMBL/GenBank/DDBJ databases">
        <authorList>
            <person name="Kurt Z."/>
        </authorList>
    </citation>
    <scope>NUCLEOTIDE SEQUENCE</scope>
</reference>
<dbReference type="EMBL" id="CAXDID020000093">
    <property type="protein sequence ID" value="CAL6023219.1"/>
    <property type="molecule type" value="Genomic_DNA"/>
</dbReference>
<proteinExistence type="predicted"/>
<feature type="transmembrane region" description="Helical" evidence="1">
    <location>
        <begin position="22"/>
        <end position="48"/>
    </location>
</feature>
<name>A0AA86TRI0_9EUKA</name>
<gene>
    <name evidence="2" type="ORF">HINF_LOCUS11657</name>
    <name evidence="3" type="ORF">HINF_LOCUS29025</name>
</gene>
<accession>A0AA86TRI0</accession>
<evidence type="ECO:0000313" key="2">
    <source>
        <dbReference type="EMBL" id="CAI9924012.1"/>
    </source>
</evidence>
<reference evidence="3 4" key="2">
    <citation type="submission" date="2024-07" db="EMBL/GenBank/DDBJ databases">
        <authorList>
            <person name="Akdeniz Z."/>
        </authorList>
    </citation>
    <scope>NUCLEOTIDE SEQUENCE [LARGE SCALE GENOMIC DNA]</scope>
</reference>
<evidence type="ECO:0000313" key="3">
    <source>
        <dbReference type="EMBL" id="CAL6023219.1"/>
    </source>
</evidence>
<evidence type="ECO:0000256" key="1">
    <source>
        <dbReference type="SAM" id="Phobius"/>
    </source>
</evidence>
<keyword evidence="1" id="KW-0812">Transmembrane</keyword>
<keyword evidence="1" id="KW-0472">Membrane</keyword>
<keyword evidence="4" id="KW-1185">Reference proteome</keyword>
<evidence type="ECO:0000313" key="4">
    <source>
        <dbReference type="Proteomes" id="UP001642409"/>
    </source>
</evidence>
<dbReference type="Proteomes" id="UP001642409">
    <property type="component" value="Unassembled WGS sequence"/>
</dbReference>
<dbReference type="AlphaFoldDB" id="A0AA86TRI0"/>
<organism evidence="2">
    <name type="scientific">Hexamita inflata</name>
    <dbReference type="NCBI Taxonomy" id="28002"/>
    <lineage>
        <taxon>Eukaryota</taxon>
        <taxon>Metamonada</taxon>
        <taxon>Diplomonadida</taxon>
        <taxon>Hexamitidae</taxon>
        <taxon>Hexamitinae</taxon>
        <taxon>Hexamita</taxon>
    </lineage>
</organism>
<protein>
    <submittedName>
        <fullName evidence="2">Phospholipase B</fullName>
    </submittedName>
    <submittedName>
        <fullName evidence="3">Phospholipase_B</fullName>
    </submittedName>
</protein>
<sequence length="74" mass="8180">MFLLSVILSAQQSITGEEKKDITGVVCAIAIPCGVIMLGLIVWALIFYKNGGYMKYQVQQNDTEVSEQAQLIQK</sequence>
<keyword evidence="1" id="KW-1133">Transmembrane helix</keyword>